<reference evidence="4 5" key="1">
    <citation type="submission" date="2018-07" db="EMBL/GenBank/DDBJ databases">
        <title>The complete nuclear genome of the prasinophyte Chloropicon primus (CCMP1205).</title>
        <authorList>
            <person name="Pombert J.-F."/>
            <person name="Otis C."/>
            <person name="Turmel M."/>
            <person name="Lemieux C."/>
        </authorList>
    </citation>
    <scope>NUCLEOTIDE SEQUENCE [LARGE SCALE GENOMIC DNA]</scope>
    <source>
        <strain evidence="4 5">CCMP1205</strain>
    </source>
</reference>
<evidence type="ECO:0008006" key="6">
    <source>
        <dbReference type="Google" id="ProtNLM"/>
    </source>
</evidence>
<keyword evidence="5" id="KW-1185">Reference proteome</keyword>
<name>A0A5B8MN33_9CHLO</name>
<evidence type="ECO:0000313" key="5">
    <source>
        <dbReference type="Proteomes" id="UP000316726"/>
    </source>
</evidence>
<sequence length="564" mass="59121">MVPRYVLLALCSLTLAVVAVGGTRVANELAHDLRGSYYGSYSEAGGGEEQDEPFSLPRSSSPGKSTAGTAVLCLCSSESVGPPSIDEAGDYKFLVDGVLAFLQNDKIGQRYALRGEIRCELTPQESFLAHASGERLCHYVSKGAGGEYDVSLALDVARGVPSGSGHAAFFNISSDANGEYTGHIGSKLSALDSVCDDIACRMSVTRNYVVETGTGEDESEDDDDALSAPSAPSAPSALPGVQPTVVVEEEDQSAAQVGGSYGAGRDGSVAQNRVGKLRCGGTTPNLGASKTPDCGDQGFCMDEVTGAACYWDCNPGWCSCTSGTCFDAEGRCTVPSTYPAANGYQSTCSYGDGVGGGSPEAKREVKEIKPTETPAEAVRVAFHAGRDGATPPNRVESLRCGGEKGRPSCGDMGFCLDEKTGERCFWDCDPGWCSCNSGACFDFTGRCTESATYPESNNWQATCEATGQPPEGGSDISDMYTSGKDGARPPNRVGKRRCGGEKGKPDCGLQGYCMGEETGEACYWDCEPGWCSCTSGSCFDELGRCSIPASYPESNNWQATCPFY</sequence>
<dbReference type="EMBL" id="CP031037">
    <property type="protein sequence ID" value="QDZ20742.1"/>
    <property type="molecule type" value="Genomic_DNA"/>
</dbReference>
<proteinExistence type="predicted"/>
<accession>A0A5B8MN33</accession>
<feature type="compositionally biased region" description="Low complexity" evidence="1">
    <location>
        <begin position="226"/>
        <end position="239"/>
    </location>
</feature>
<feature type="region of interest" description="Disordered" evidence="1">
    <location>
        <begin position="42"/>
        <end position="62"/>
    </location>
</feature>
<dbReference type="AlphaFoldDB" id="A0A5B8MN33"/>
<reference evidence="3" key="2">
    <citation type="submission" date="2021-01" db="EMBL/GenBank/DDBJ databases">
        <authorList>
            <person name="Corre E."/>
            <person name="Pelletier E."/>
            <person name="Niang G."/>
            <person name="Scheremetjew M."/>
            <person name="Finn R."/>
            <person name="Kale V."/>
            <person name="Holt S."/>
            <person name="Cochrane G."/>
            <person name="Meng A."/>
            <person name="Brown T."/>
            <person name="Cohen L."/>
        </authorList>
    </citation>
    <scope>NUCLEOTIDE SEQUENCE</scope>
    <source>
        <strain evidence="3">CCMP1205</strain>
    </source>
</reference>
<evidence type="ECO:0000313" key="3">
    <source>
        <dbReference type="EMBL" id="CAD9711798.1"/>
    </source>
</evidence>
<evidence type="ECO:0000313" key="4">
    <source>
        <dbReference type="EMBL" id="QDZ20742.1"/>
    </source>
</evidence>
<gene>
    <name evidence="4" type="ORF">A3770_04p32600</name>
    <name evidence="3" type="ORF">CPRI1469_LOCUS638</name>
</gene>
<feature type="compositionally biased region" description="Acidic residues" evidence="1">
    <location>
        <begin position="214"/>
        <end position="225"/>
    </location>
</feature>
<evidence type="ECO:0000256" key="2">
    <source>
        <dbReference type="SAM" id="SignalP"/>
    </source>
</evidence>
<keyword evidence="2" id="KW-0732">Signal</keyword>
<feature type="signal peptide" evidence="2">
    <location>
        <begin position="1"/>
        <end position="19"/>
    </location>
</feature>
<protein>
    <recommendedName>
        <fullName evidence="6">EGF-like domain-containing protein</fullName>
    </recommendedName>
</protein>
<dbReference type="Proteomes" id="UP000316726">
    <property type="component" value="Chromosome 4"/>
</dbReference>
<feature type="region of interest" description="Disordered" evidence="1">
    <location>
        <begin position="481"/>
        <end position="502"/>
    </location>
</feature>
<dbReference type="EMBL" id="HBHL01001044">
    <property type="protein sequence ID" value="CAD9711798.1"/>
    <property type="molecule type" value="Transcribed_RNA"/>
</dbReference>
<feature type="region of interest" description="Disordered" evidence="1">
    <location>
        <begin position="212"/>
        <end position="239"/>
    </location>
</feature>
<feature type="chain" id="PRO_5036138502" description="EGF-like domain-containing protein" evidence="2">
    <location>
        <begin position="20"/>
        <end position="564"/>
    </location>
</feature>
<organism evidence="4 5">
    <name type="scientific">Chloropicon primus</name>
    <dbReference type="NCBI Taxonomy" id="1764295"/>
    <lineage>
        <taxon>Eukaryota</taxon>
        <taxon>Viridiplantae</taxon>
        <taxon>Chlorophyta</taxon>
        <taxon>Chloropicophyceae</taxon>
        <taxon>Chloropicales</taxon>
        <taxon>Chloropicaceae</taxon>
        <taxon>Chloropicon</taxon>
    </lineage>
</organism>
<evidence type="ECO:0000256" key="1">
    <source>
        <dbReference type="SAM" id="MobiDB-lite"/>
    </source>
</evidence>